<dbReference type="Proteomes" id="UP000053246">
    <property type="component" value="Unassembled WGS sequence"/>
</dbReference>
<evidence type="ECO:0000313" key="1">
    <source>
        <dbReference type="EMBL" id="KUJ48032.1"/>
    </source>
</evidence>
<comment type="caution">
    <text evidence="1">The sequence shown here is derived from an EMBL/GenBank/DDBJ whole genome shotgun (WGS) entry which is preliminary data.</text>
</comment>
<gene>
    <name evidence="1" type="ORF">ADL17_02805</name>
</gene>
<proteinExistence type="predicted"/>
<accession>A0A9X0LF55</accession>
<dbReference type="OMA" id="WCAGHTI"/>
<sequence>MTVLSPPRPAVIDRALRDAKAWCAGHTIDDRPALVHAVRVAVTVGNHVPASPPEVIAAALLHDAPDLAPATLDVYQVLTAAYGPEVPRIIAALQTEHRSLDEPDPPICVDDPPVLLASTADKIVALTSLLRRARASGDMTGFFTQRLMLCGLLPHFRAFQQAAHPRVPAGMSAHLAAVLTRLEQVTAGIPAARLR</sequence>
<dbReference type="RefSeq" id="WP_013731261.1">
    <property type="nucleotide sequence ID" value="NZ_LMWI01000001.1"/>
</dbReference>
<name>A0A9X0LF55_9ACTN</name>
<keyword evidence="2" id="KW-1185">Reference proteome</keyword>
<organism evidence="1 2">
    <name type="scientific">Micromonospora maris</name>
    <dbReference type="NCBI Taxonomy" id="1003110"/>
    <lineage>
        <taxon>Bacteria</taxon>
        <taxon>Bacillati</taxon>
        <taxon>Actinomycetota</taxon>
        <taxon>Actinomycetes</taxon>
        <taxon>Micromonosporales</taxon>
        <taxon>Micromonosporaceae</taxon>
        <taxon>Micromonospora</taxon>
    </lineage>
</organism>
<dbReference type="EMBL" id="LMWI01000001">
    <property type="protein sequence ID" value="KUJ48032.1"/>
    <property type="molecule type" value="Genomic_DNA"/>
</dbReference>
<evidence type="ECO:0000313" key="2">
    <source>
        <dbReference type="Proteomes" id="UP000053246"/>
    </source>
</evidence>
<protein>
    <submittedName>
        <fullName evidence="1">Metal-dependent phosphohydrolase</fullName>
    </submittedName>
</protein>
<dbReference type="SUPFAM" id="SSF109604">
    <property type="entry name" value="HD-domain/PDEase-like"/>
    <property type="match status" value="1"/>
</dbReference>
<dbReference type="AlphaFoldDB" id="A0A9X0LF55"/>
<dbReference type="Gene3D" id="1.10.3210.10">
    <property type="entry name" value="Hypothetical protein af1432"/>
    <property type="match status" value="1"/>
</dbReference>
<reference evidence="1 2" key="1">
    <citation type="submission" date="2015-10" db="EMBL/GenBank/DDBJ databases">
        <authorList>
            <person name="Ju K.-S."/>
            <person name="Doroghazi J.R."/>
            <person name="Metcalf W.W."/>
        </authorList>
    </citation>
    <scope>NUCLEOTIDE SEQUENCE [LARGE SCALE GENOMIC DNA]</scope>
    <source>
        <strain evidence="1 2">NRRL B-24793</strain>
    </source>
</reference>